<dbReference type="InterPro" id="IPR032466">
    <property type="entry name" value="Metal_Hydrolase"/>
</dbReference>
<feature type="domain" description="Amidohydrolase 3" evidence="2">
    <location>
        <begin position="203"/>
        <end position="358"/>
    </location>
</feature>
<dbReference type="Proteomes" id="UP001242010">
    <property type="component" value="Chromosome"/>
</dbReference>
<accession>A0ABN6UZ21</accession>
<evidence type="ECO:0000313" key="3">
    <source>
        <dbReference type="EMBL" id="BDU70347.1"/>
    </source>
</evidence>
<evidence type="ECO:0000256" key="1">
    <source>
        <dbReference type="SAM" id="MobiDB-lite"/>
    </source>
</evidence>
<name>A0ABN6UZ21_9BACT</name>
<dbReference type="SUPFAM" id="SSF51556">
    <property type="entry name" value="Metallo-dependent hydrolases"/>
    <property type="match status" value="1"/>
</dbReference>
<sequence>MTAAPVSDPSHNGGFKFPPSARKGAPVVGPRGSMPHRFKAIFDHHSHVSLYAALQGTPGLSTCADSGAALELMRGLPEDRLSLVMGWHSGRLPLSEADLAGLPPVLLVNFSLHGLRLSPEGARLLRDTDPELVERCADADWSERNLGRLLGLYGRTAGLSPAKLETWIQGLEAVGIGAVEDMLLTGTEAWRAMRASRWADRMPWWTVPAIFETLPAEAQAECAGLKFFTDGALGARTAALDSPFLGGEPGLLLHADEALRQMLAAAHPHGKAIAIHAIGDRAIGQVLNGLEDLERQGLRFPLVRLEHVQFITRAQARRARDLGLVLSMQPNFSSDSADYADRLDGPRLARNNPFRMLIDEVGFRPGRDLIFGSDGMPHGLAYAAQWGLFPLFEGQRLTLAELLAGYGSAPGNPAWGELAVDEAARSVRLL</sequence>
<dbReference type="InterPro" id="IPR013108">
    <property type="entry name" value="Amidohydro_3"/>
</dbReference>
<keyword evidence="4" id="KW-1185">Reference proteome</keyword>
<evidence type="ECO:0000259" key="2">
    <source>
        <dbReference type="Pfam" id="PF07969"/>
    </source>
</evidence>
<protein>
    <recommendedName>
        <fullName evidence="2">Amidohydrolase 3 domain-containing protein</fullName>
    </recommendedName>
</protein>
<dbReference type="Gene3D" id="3.20.20.140">
    <property type="entry name" value="Metal-dependent hydrolases"/>
    <property type="match status" value="1"/>
</dbReference>
<dbReference type="PANTHER" id="PTHR22642:SF2">
    <property type="entry name" value="PROTEIN LONG AFTER FAR-RED 3"/>
    <property type="match status" value="1"/>
</dbReference>
<gene>
    <name evidence="3" type="ORF">GETHOR_24480</name>
</gene>
<dbReference type="EMBL" id="AP027079">
    <property type="protein sequence ID" value="BDU70347.1"/>
    <property type="molecule type" value="Genomic_DNA"/>
</dbReference>
<dbReference type="PANTHER" id="PTHR22642">
    <property type="entry name" value="IMIDAZOLONEPROPIONASE"/>
    <property type="match status" value="1"/>
</dbReference>
<proteinExistence type="predicted"/>
<organism evidence="3 4">
    <name type="scientific">Geothrix oryzae</name>
    <dbReference type="NCBI Taxonomy" id="2927975"/>
    <lineage>
        <taxon>Bacteria</taxon>
        <taxon>Pseudomonadati</taxon>
        <taxon>Acidobacteriota</taxon>
        <taxon>Holophagae</taxon>
        <taxon>Holophagales</taxon>
        <taxon>Holophagaceae</taxon>
        <taxon>Geothrix</taxon>
    </lineage>
</organism>
<evidence type="ECO:0000313" key="4">
    <source>
        <dbReference type="Proteomes" id="UP001242010"/>
    </source>
</evidence>
<reference evidence="4" key="1">
    <citation type="journal article" date="2023" name="Int. J. Syst. Evol. Microbiol.">
        <title>Mesoterricola silvestris gen. nov., sp. nov., Mesoterricola sediminis sp. nov., Geothrix oryzae sp. nov., Geothrix edaphica sp. nov., Geothrix rubra sp. nov., and Geothrix limicola sp. nov., six novel members of Acidobacteriota isolated from soils.</title>
        <authorList>
            <person name="Itoh H."/>
            <person name="Sugisawa Y."/>
            <person name="Mise K."/>
            <person name="Xu Z."/>
            <person name="Kuniyasu M."/>
            <person name="Ushijima N."/>
            <person name="Kawano K."/>
            <person name="Kobayashi E."/>
            <person name="Shiratori Y."/>
            <person name="Masuda Y."/>
            <person name="Senoo K."/>
        </authorList>
    </citation>
    <scope>NUCLEOTIDE SEQUENCE [LARGE SCALE GENOMIC DNA]</scope>
    <source>
        <strain evidence="4">Red222</strain>
    </source>
</reference>
<dbReference type="Pfam" id="PF07969">
    <property type="entry name" value="Amidohydro_3"/>
    <property type="match status" value="1"/>
</dbReference>
<feature type="region of interest" description="Disordered" evidence="1">
    <location>
        <begin position="1"/>
        <end position="29"/>
    </location>
</feature>